<organism evidence="1">
    <name type="scientific">bioreactor metagenome</name>
    <dbReference type="NCBI Taxonomy" id="1076179"/>
    <lineage>
        <taxon>unclassified sequences</taxon>
        <taxon>metagenomes</taxon>
        <taxon>ecological metagenomes</taxon>
    </lineage>
</organism>
<dbReference type="EMBL" id="VSSQ01055422">
    <property type="protein sequence ID" value="MPN09320.1"/>
    <property type="molecule type" value="Genomic_DNA"/>
</dbReference>
<gene>
    <name evidence="1" type="ORF">SDC9_156609</name>
</gene>
<evidence type="ECO:0000313" key="1">
    <source>
        <dbReference type="EMBL" id="MPN09320.1"/>
    </source>
</evidence>
<dbReference type="AlphaFoldDB" id="A0A645F619"/>
<reference evidence="1" key="1">
    <citation type="submission" date="2019-08" db="EMBL/GenBank/DDBJ databases">
        <authorList>
            <person name="Kucharzyk K."/>
            <person name="Murdoch R.W."/>
            <person name="Higgins S."/>
            <person name="Loffler F."/>
        </authorList>
    </citation>
    <scope>NUCLEOTIDE SEQUENCE</scope>
</reference>
<name>A0A645F619_9ZZZZ</name>
<protein>
    <submittedName>
        <fullName evidence="1">Uncharacterized protein</fullName>
    </submittedName>
</protein>
<proteinExistence type="predicted"/>
<accession>A0A645F619</accession>
<comment type="caution">
    <text evidence="1">The sequence shown here is derived from an EMBL/GenBank/DDBJ whole genome shotgun (WGS) entry which is preliminary data.</text>
</comment>
<sequence>MEHARVPEHVPIQLIWANLRVCARLSRKGEGALTVWLERDKRKRCKKLLGFDQRMHIHSGIQHRLLEKRAVHIAADLADEAGSRTAAGRCTEQIGHRSAGILFKEPHAAGGNAALSEINQQFAKRNDIVHITPSLVFICAIADFLRKSISKRQITA</sequence>